<comment type="caution">
    <text evidence="1">The sequence shown here is derived from an EMBL/GenBank/DDBJ whole genome shotgun (WGS) entry which is preliminary data.</text>
</comment>
<protein>
    <recommendedName>
        <fullName evidence="3">DUF2336 domain-containing protein</fullName>
    </recommendedName>
</protein>
<sequence>MPAVTLSDTAAAEAVHERLRAAIDEAHREGRDTRPLLLRLLAIRASAEPPRNPVEQRRLSQLILRLIEAADTESRAFASATLARRADLPREVALRLAQEPIEVAEPMLRLSPALDEDSLRSLAQDASPAHANTIAAAIAARRVVSPGLARHLAETLHQARSAAMTDGPLPAPDTVSALQPSSAATRPLPQAYLRSGRTERAAILEHLVTMPPLPMTERVPHAGSAMVERLEQAIEARRSDEAVTLLSLALRTARDTAQDIAQDRTGEALIVAARALGLSFELASRLVFLLHPELAPSTVRVLALAELYEQLPDGHAQHLAAAWRAERRRNALRPTEALAARETLEPRRMADIVAEPQRRTA</sequence>
<proteinExistence type="predicted"/>
<organism evidence="1 2">
    <name type="scientific">Ancylobacter crimeensis</name>
    <dbReference type="NCBI Taxonomy" id="2579147"/>
    <lineage>
        <taxon>Bacteria</taxon>
        <taxon>Pseudomonadati</taxon>
        <taxon>Pseudomonadota</taxon>
        <taxon>Alphaproteobacteria</taxon>
        <taxon>Hyphomicrobiales</taxon>
        <taxon>Xanthobacteraceae</taxon>
        <taxon>Ancylobacter</taxon>
    </lineage>
</organism>
<evidence type="ECO:0008006" key="3">
    <source>
        <dbReference type="Google" id="ProtNLM"/>
    </source>
</evidence>
<accession>A0ABT0D8U0</accession>
<dbReference type="RefSeq" id="WP_247027384.1">
    <property type="nucleotide sequence ID" value="NZ_JALKCH010000003.1"/>
</dbReference>
<keyword evidence="2" id="KW-1185">Reference proteome</keyword>
<evidence type="ECO:0000313" key="2">
    <source>
        <dbReference type="Proteomes" id="UP001203284"/>
    </source>
</evidence>
<evidence type="ECO:0000313" key="1">
    <source>
        <dbReference type="EMBL" id="MCK0196371.1"/>
    </source>
</evidence>
<reference evidence="1 2" key="1">
    <citation type="submission" date="2022-04" db="EMBL/GenBank/DDBJ databases">
        <authorList>
            <person name="Grouzdev D.S."/>
            <person name="Pantiukh K.S."/>
            <person name="Krutkina M.S."/>
        </authorList>
    </citation>
    <scope>NUCLEOTIDE SEQUENCE [LARGE SCALE GENOMIC DNA]</scope>
    <source>
        <strain evidence="1 2">6x-1</strain>
    </source>
</reference>
<name>A0ABT0D8U0_9HYPH</name>
<dbReference type="Proteomes" id="UP001203284">
    <property type="component" value="Unassembled WGS sequence"/>
</dbReference>
<gene>
    <name evidence="1" type="ORF">MWN34_05525</name>
</gene>
<dbReference type="EMBL" id="JALKCH010000003">
    <property type="protein sequence ID" value="MCK0196371.1"/>
    <property type="molecule type" value="Genomic_DNA"/>
</dbReference>